<gene>
    <name evidence="1" type="ORF">PHISCL_11166</name>
</gene>
<feature type="non-terminal residue" evidence="1">
    <location>
        <position position="80"/>
    </location>
</feature>
<name>A0A3A2Z548_9EURO</name>
<proteinExistence type="predicted"/>
<evidence type="ECO:0000313" key="1">
    <source>
        <dbReference type="EMBL" id="RJE16497.1"/>
    </source>
</evidence>
<comment type="caution">
    <text evidence="1">The sequence shown here is derived from an EMBL/GenBank/DDBJ whole genome shotgun (WGS) entry which is preliminary data.</text>
</comment>
<dbReference type="EMBL" id="MVGC01004424">
    <property type="protein sequence ID" value="RJE16497.1"/>
    <property type="molecule type" value="Genomic_DNA"/>
</dbReference>
<organism evidence="1 2">
    <name type="scientific">Aspergillus sclerotialis</name>
    <dbReference type="NCBI Taxonomy" id="2070753"/>
    <lineage>
        <taxon>Eukaryota</taxon>
        <taxon>Fungi</taxon>
        <taxon>Dikarya</taxon>
        <taxon>Ascomycota</taxon>
        <taxon>Pezizomycotina</taxon>
        <taxon>Eurotiomycetes</taxon>
        <taxon>Eurotiomycetidae</taxon>
        <taxon>Eurotiales</taxon>
        <taxon>Aspergillaceae</taxon>
        <taxon>Aspergillus</taxon>
        <taxon>Aspergillus subgen. Polypaecilum</taxon>
    </lineage>
</organism>
<accession>A0A3A2Z548</accession>
<dbReference type="Proteomes" id="UP000266188">
    <property type="component" value="Unassembled WGS sequence"/>
</dbReference>
<protein>
    <submittedName>
        <fullName evidence="1">Uncharacterized protein</fullName>
    </submittedName>
</protein>
<reference evidence="2" key="1">
    <citation type="submission" date="2017-02" db="EMBL/GenBank/DDBJ databases">
        <authorList>
            <person name="Tafer H."/>
            <person name="Lopandic K."/>
        </authorList>
    </citation>
    <scope>NUCLEOTIDE SEQUENCE [LARGE SCALE GENOMIC DNA]</scope>
    <source>
        <strain evidence="2">CBS 366.77</strain>
    </source>
</reference>
<keyword evidence="2" id="KW-1185">Reference proteome</keyword>
<sequence>MEADVRPGAIRSELAVEHPRTQLLVDVTPHGLIQVSVSHCWQHSKTGFYLLQFLGKGGTPDPGVNVTAGDLRDDPAGVLG</sequence>
<dbReference type="AlphaFoldDB" id="A0A3A2Z548"/>
<evidence type="ECO:0000313" key="2">
    <source>
        <dbReference type="Proteomes" id="UP000266188"/>
    </source>
</evidence>